<name>A0A1Y5R7S1_9PROT</name>
<proteinExistence type="predicted"/>
<dbReference type="RefSeq" id="WP_085881423.1">
    <property type="nucleotide sequence ID" value="NZ_FWFR01000001.1"/>
</dbReference>
<evidence type="ECO:0000313" key="3">
    <source>
        <dbReference type="Proteomes" id="UP000193200"/>
    </source>
</evidence>
<dbReference type="Proteomes" id="UP000193200">
    <property type="component" value="Unassembled WGS sequence"/>
</dbReference>
<evidence type="ECO:0000256" key="1">
    <source>
        <dbReference type="SAM" id="SignalP"/>
    </source>
</evidence>
<feature type="signal peptide" evidence="1">
    <location>
        <begin position="1"/>
        <end position="24"/>
    </location>
</feature>
<keyword evidence="3" id="KW-1185">Reference proteome</keyword>
<reference evidence="2 3" key="1">
    <citation type="submission" date="2017-03" db="EMBL/GenBank/DDBJ databases">
        <authorList>
            <person name="Afonso C.L."/>
            <person name="Miller P.J."/>
            <person name="Scott M.A."/>
            <person name="Spackman E."/>
            <person name="Goraichik I."/>
            <person name="Dimitrov K.M."/>
            <person name="Suarez D.L."/>
            <person name="Swayne D.E."/>
        </authorList>
    </citation>
    <scope>NUCLEOTIDE SEQUENCE [LARGE SCALE GENOMIC DNA]</scope>
    <source>
        <strain evidence="2 3">CECT 7691</strain>
    </source>
</reference>
<protein>
    <submittedName>
        <fullName evidence="2">Uncharacterized protein</fullName>
    </submittedName>
</protein>
<dbReference type="OrthoDB" id="7829428at2"/>
<dbReference type="EMBL" id="FWFR01000001">
    <property type="protein sequence ID" value="SLN10482.1"/>
    <property type="molecule type" value="Genomic_DNA"/>
</dbReference>
<organism evidence="2 3">
    <name type="scientific">Oceanibacterium hippocampi</name>
    <dbReference type="NCBI Taxonomy" id="745714"/>
    <lineage>
        <taxon>Bacteria</taxon>
        <taxon>Pseudomonadati</taxon>
        <taxon>Pseudomonadota</taxon>
        <taxon>Alphaproteobacteria</taxon>
        <taxon>Sneathiellales</taxon>
        <taxon>Sneathiellaceae</taxon>
        <taxon>Oceanibacterium</taxon>
    </lineage>
</organism>
<gene>
    <name evidence="2" type="ORF">OCH7691_00042</name>
</gene>
<sequence length="247" mass="25779">MQRRSGVCRWTAAALAAFIGVAAASPDGFPPRESEDVFVDRCERQILARDASAAVWARDECRARWSRALAAGPMAEALLAVAGAEGEAVPAAEDARARLPQVHWSTDGLAGRLGDIDVTLAGSASAVGGIAFDWREQGSGGRYNLLDALAIRGVALRTLGCPLYPGASMGREKVMRAHYPGRNPFTLTVYSRPAPTGVEPGLLEVDAAFGAPAPDPAALRAGHYPGGGGRAFAVEPTGWTTDCPDPD</sequence>
<accession>A0A1Y5R7S1</accession>
<keyword evidence="1" id="KW-0732">Signal</keyword>
<dbReference type="InParanoid" id="A0A1Y5R7S1"/>
<dbReference type="AlphaFoldDB" id="A0A1Y5R7S1"/>
<feature type="chain" id="PRO_5012644634" evidence="1">
    <location>
        <begin position="25"/>
        <end position="247"/>
    </location>
</feature>
<evidence type="ECO:0000313" key="2">
    <source>
        <dbReference type="EMBL" id="SLN10482.1"/>
    </source>
</evidence>